<feature type="region of interest" description="Disordered" evidence="2">
    <location>
        <begin position="105"/>
        <end position="127"/>
    </location>
</feature>
<accession>A0A9D1AP81</accession>
<gene>
    <name evidence="4" type="ORF">IAB89_10775</name>
</gene>
<proteinExistence type="predicted"/>
<feature type="chain" id="PRO_5039444422" evidence="3">
    <location>
        <begin position="27"/>
        <end position="369"/>
    </location>
</feature>
<sequence>MKRLLPLLLALLLCFPIVSCVSPAKAPDWEGQYELGMRFLSDGDWEQAIPALLSAIEIDPKRADAYLALADAYLAAGEADKARELLENVPSNIDNSNAIQEKLDELSGGTDDPSSTAENEATAPNGESAFQNQDGYSAFDDLPEEQQGLADHLLDTALSGGDLTEILESIDWNGGNFQTEHNGYKIRVSMTDMVQTGAYDAPALDGLEQHIRSLLVELRPKEGDGFLLHYQTTKGVINPVFDGDTGDIVGADLGLQTISESASCSCSNWQWNGSMTLSRTISTETSQQYLRGETVSRELWTQINLQTETGQMQNSLRTGTFTTLSESDSNLYGSDSNSWEETYAEGTDFVSLFDIQYASAAEAAEKEIW</sequence>
<evidence type="ECO:0000313" key="5">
    <source>
        <dbReference type="Proteomes" id="UP000824242"/>
    </source>
</evidence>
<feature type="repeat" description="TPR" evidence="1">
    <location>
        <begin position="29"/>
        <end position="62"/>
    </location>
</feature>
<dbReference type="Gene3D" id="1.25.40.10">
    <property type="entry name" value="Tetratricopeptide repeat domain"/>
    <property type="match status" value="1"/>
</dbReference>
<dbReference type="Proteomes" id="UP000824242">
    <property type="component" value="Unassembled WGS sequence"/>
</dbReference>
<dbReference type="Pfam" id="PF14559">
    <property type="entry name" value="TPR_19"/>
    <property type="match status" value="1"/>
</dbReference>
<comment type="caution">
    <text evidence="4">The sequence shown here is derived from an EMBL/GenBank/DDBJ whole genome shotgun (WGS) entry which is preliminary data.</text>
</comment>
<reference evidence="4" key="2">
    <citation type="journal article" date="2021" name="PeerJ">
        <title>Extensive microbial diversity within the chicken gut microbiome revealed by metagenomics and culture.</title>
        <authorList>
            <person name="Gilroy R."/>
            <person name="Ravi A."/>
            <person name="Getino M."/>
            <person name="Pursley I."/>
            <person name="Horton D.L."/>
            <person name="Alikhan N.F."/>
            <person name="Baker D."/>
            <person name="Gharbi K."/>
            <person name="Hall N."/>
            <person name="Watson M."/>
            <person name="Adriaenssens E.M."/>
            <person name="Foster-Nyarko E."/>
            <person name="Jarju S."/>
            <person name="Secka A."/>
            <person name="Antonio M."/>
            <person name="Oren A."/>
            <person name="Chaudhuri R.R."/>
            <person name="La Ragione R."/>
            <person name="Hildebrand F."/>
            <person name="Pallen M.J."/>
        </authorList>
    </citation>
    <scope>NUCLEOTIDE SEQUENCE</scope>
    <source>
        <strain evidence="4">ChiSxjej1B13-7958</strain>
    </source>
</reference>
<keyword evidence="1" id="KW-0802">TPR repeat</keyword>
<dbReference type="EMBL" id="DVGZ01000116">
    <property type="protein sequence ID" value="HIR48116.1"/>
    <property type="molecule type" value="Genomic_DNA"/>
</dbReference>
<name>A0A9D1AP81_9FIRM</name>
<evidence type="ECO:0000313" key="4">
    <source>
        <dbReference type="EMBL" id="HIR48116.1"/>
    </source>
</evidence>
<protein>
    <submittedName>
        <fullName evidence="4">Tetratricopeptide repeat protein</fullName>
    </submittedName>
</protein>
<keyword evidence="3" id="KW-0732">Signal</keyword>
<evidence type="ECO:0000256" key="1">
    <source>
        <dbReference type="PROSITE-ProRule" id="PRU00339"/>
    </source>
</evidence>
<dbReference type="InterPro" id="IPR011990">
    <property type="entry name" value="TPR-like_helical_dom_sf"/>
</dbReference>
<evidence type="ECO:0000256" key="2">
    <source>
        <dbReference type="SAM" id="MobiDB-lite"/>
    </source>
</evidence>
<organism evidence="4 5">
    <name type="scientific">Candidatus Caccousia avicola</name>
    <dbReference type="NCBI Taxonomy" id="2840721"/>
    <lineage>
        <taxon>Bacteria</taxon>
        <taxon>Bacillati</taxon>
        <taxon>Bacillota</taxon>
        <taxon>Clostridia</taxon>
        <taxon>Eubacteriales</taxon>
        <taxon>Oscillospiraceae</taxon>
        <taxon>Oscillospiraceae incertae sedis</taxon>
        <taxon>Candidatus Caccousia</taxon>
    </lineage>
</organism>
<feature type="signal peptide" evidence="3">
    <location>
        <begin position="1"/>
        <end position="26"/>
    </location>
</feature>
<dbReference type="InterPro" id="IPR019734">
    <property type="entry name" value="TPR_rpt"/>
</dbReference>
<dbReference type="AlphaFoldDB" id="A0A9D1AP81"/>
<dbReference type="PROSITE" id="PS50005">
    <property type="entry name" value="TPR"/>
    <property type="match status" value="1"/>
</dbReference>
<reference evidence="4" key="1">
    <citation type="submission" date="2020-10" db="EMBL/GenBank/DDBJ databases">
        <authorList>
            <person name="Gilroy R."/>
        </authorList>
    </citation>
    <scope>NUCLEOTIDE SEQUENCE</scope>
    <source>
        <strain evidence="4">ChiSxjej1B13-7958</strain>
    </source>
</reference>
<dbReference type="SUPFAM" id="SSF48452">
    <property type="entry name" value="TPR-like"/>
    <property type="match status" value="1"/>
</dbReference>
<evidence type="ECO:0000256" key="3">
    <source>
        <dbReference type="SAM" id="SignalP"/>
    </source>
</evidence>